<dbReference type="AlphaFoldDB" id="A0A3N0BUL9"/>
<feature type="domain" description="Glycosyl transferase family 1" evidence="1">
    <location>
        <begin position="209"/>
        <end position="340"/>
    </location>
</feature>
<keyword evidence="3" id="KW-0808">Transferase</keyword>
<dbReference type="PANTHER" id="PTHR45947">
    <property type="entry name" value="SULFOQUINOVOSYL TRANSFERASE SQD2"/>
    <property type="match status" value="1"/>
</dbReference>
<dbReference type="Pfam" id="PF13439">
    <property type="entry name" value="Glyco_transf_4"/>
    <property type="match status" value="1"/>
</dbReference>
<feature type="domain" description="Glycosyltransferase subfamily 4-like N-terminal" evidence="2">
    <location>
        <begin position="14"/>
        <end position="106"/>
    </location>
</feature>
<accession>A0A3N0BUL9</accession>
<evidence type="ECO:0000259" key="1">
    <source>
        <dbReference type="Pfam" id="PF00534"/>
    </source>
</evidence>
<dbReference type="InterPro" id="IPR001296">
    <property type="entry name" value="Glyco_trans_1"/>
</dbReference>
<dbReference type="InterPro" id="IPR050194">
    <property type="entry name" value="Glycosyltransferase_grp1"/>
</dbReference>
<dbReference type="RefSeq" id="WP_123205855.1">
    <property type="nucleotide sequence ID" value="NZ_RBEE01000021.1"/>
</dbReference>
<protein>
    <submittedName>
        <fullName evidence="3">Glycosyltransferase</fullName>
    </submittedName>
</protein>
<gene>
    <name evidence="3" type="ORF">D7004_10705</name>
</gene>
<dbReference type="InterPro" id="IPR028098">
    <property type="entry name" value="Glyco_trans_4-like_N"/>
</dbReference>
<proteinExistence type="predicted"/>
<dbReference type="GO" id="GO:0016757">
    <property type="term" value="F:glycosyltransferase activity"/>
    <property type="evidence" value="ECO:0007669"/>
    <property type="project" value="InterPro"/>
</dbReference>
<dbReference type="Proteomes" id="UP000274046">
    <property type="component" value="Unassembled WGS sequence"/>
</dbReference>
<reference evidence="3 4" key="1">
    <citation type="submission" date="2018-10" db="EMBL/GenBank/DDBJ databases">
        <title>Genome sequencing of Pedobacter jejuensis TNB23.</title>
        <authorList>
            <person name="Cho Y.-J."/>
            <person name="Cho A."/>
            <person name="Kim O.-S."/>
        </authorList>
    </citation>
    <scope>NUCLEOTIDE SEQUENCE [LARGE SCALE GENOMIC DNA]</scope>
    <source>
        <strain evidence="3 4">TNB23</strain>
    </source>
</reference>
<evidence type="ECO:0000313" key="3">
    <source>
        <dbReference type="EMBL" id="RNL53023.1"/>
    </source>
</evidence>
<name>A0A3N0BUL9_9SPHI</name>
<dbReference type="Gene3D" id="3.40.50.2000">
    <property type="entry name" value="Glycogen Phosphorylase B"/>
    <property type="match status" value="2"/>
</dbReference>
<organism evidence="3 4">
    <name type="scientific">Pedobacter jejuensis</name>
    <dbReference type="NCBI Taxonomy" id="1268550"/>
    <lineage>
        <taxon>Bacteria</taxon>
        <taxon>Pseudomonadati</taxon>
        <taxon>Bacteroidota</taxon>
        <taxon>Sphingobacteriia</taxon>
        <taxon>Sphingobacteriales</taxon>
        <taxon>Sphingobacteriaceae</taxon>
        <taxon>Pedobacter</taxon>
    </lineage>
</organism>
<dbReference type="EMBL" id="RBEE01000021">
    <property type="protein sequence ID" value="RNL53023.1"/>
    <property type="molecule type" value="Genomic_DNA"/>
</dbReference>
<dbReference type="Pfam" id="PF00534">
    <property type="entry name" value="Glycos_transf_1"/>
    <property type="match status" value="1"/>
</dbReference>
<comment type="caution">
    <text evidence="3">The sequence shown here is derived from an EMBL/GenBank/DDBJ whole genome shotgun (WGS) entry which is preliminary data.</text>
</comment>
<evidence type="ECO:0000259" key="2">
    <source>
        <dbReference type="Pfam" id="PF13439"/>
    </source>
</evidence>
<dbReference type="OrthoDB" id="9787111at2"/>
<keyword evidence="4" id="KW-1185">Reference proteome</keyword>
<dbReference type="SUPFAM" id="SSF53756">
    <property type="entry name" value="UDP-Glycosyltransferase/glycogen phosphorylase"/>
    <property type="match status" value="1"/>
</dbReference>
<dbReference type="PANTHER" id="PTHR45947:SF13">
    <property type="entry name" value="TRANSFERASE"/>
    <property type="match status" value="1"/>
</dbReference>
<evidence type="ECO:0000313" key="4">
    <source>
        <dbReference type="Proteomes" id="UP000274046"/>
    </source>
</evidence>
<sequence length="388" mass="44901">MRILVIHTFYKLQGGEDIVVENEIKLLRENGHEVELLKFDNSNFSFIKLILMPFNLFAYFKTKKFIRHFKPNIIHIHNLHFGASLSVLYAAKNLQIPVVMTLHNYRFLCPSGSLYFNGELFIDSLQPGFPWSAVKKGVYKNSKILTFWLALTSYFHYKINTLTIVDKFILLGKHSLHLFSESHFKAFKDKLIVKPNFTYLKTFENKIPNKYFIFIGRLTAEKGINTLLQAFLYQPINLKIIGSGPLEHVVLDTCEKSKNIEYLGQKSSTEVSKLLENAEALIFPSEWYETFGMVLSESFSKGIPVIASELGDIKNIVLNNQNGLTFEAGNYLDLREKVNYFDVLSLVKKSSLKKLALETYNDRFSPKANYEELHSIYKQVISTHFYRQ</sequence>